<keyword evidence="5" id="KW-1185">Reference proteome</keyword>
<keyword evidence="2" id="KW-0547">Nucleotide-binding</keyword>
<sequence length="411" mass="42750">MAVVEPGTDYAPALAARGHTPVAVATEPAPAKGAHPAGTRAQAVTHRGSLRRTAARLRDLRVDGVLAGSTRGIVLAEQVASRLGLPADPATVGQRSDRGIQHRALQVAGIPAPAGCRTDRLAEATAWWRACKPAAAVLLPTAVGAPAAPVVCQTSIDIAHAWPAVRRAAHLHSGSADVVVSEYLPGRRYTVHSTTRPAAGGRAADHRVTDLWADSYTWDGILARSELLPRHGLLARTLALYALQVLDVLGVQAGPMVCRLAFAPGRGPLLLSAAPVLVSTPADAALYAATGTDRLTSAVTSLLPEAPDPLRAMHRGQRVVRVHLHAAADSVLAPVLWGTLTQLPTVVATSPHLRAGAQARQTASSRTTAGEVVLSHRQMQAVDSDYQTIRLLEATGLYAPVPAGVPTGGAR</sequence>
<dbReference type="EMBL" id="BMVU01000063">
    <property type="protein sequence ID" value="GGY07621.1"/>
    <property type="molecule type" value="Genomic_DNA"/>
</dbReference>
<evidence type="ECO:0000313" key="5">
    <source>
        <dbReference type="Proteomes" id="UP000619244"/>
    </source>
</evidence>
<dbReference type="Proteomes" id="UP000619244">
    <property type="component" value="Unassembled WGS sequence"/>
</dbReference>
<dbReference type="AlphaFoldDB" id="A0A918NZQ1"/>
<reference evidence="4" key="2">
    <citation type="submission" date="2020-09" db="EMBL/GenBank/DDBJ databases">
        <authorList>
            <person name="Sun Q."/>
            <person name="Ohkuma M."/>
        </authorList>
    </citation>
    <scope>NUCLEOTIDE SEQUENCE</scope>
    <source>
        <strain evidence="4">JCM 4790</strain>
    </source>
</reference>
<evidence type="ECO:0008006" key="6">
    <source>
        <dbReference type="Google" id="ProtNLM"/>
    </source>
</evidence>
<comment type="caution">
    <text evidence="4">The sequence shown here is derived from an EMBL/GenBank/DDBJ whole genome shotgun (WGS) entry which is preliminary data.</text>
</comment>
<evidence type="ECO:0000256" key="3">
    <source>
        <dbReference type="ARBA" id="ARBA00022840"/>
    </source>
</evidence>
<keyword evidence="1" id="KW-0436">Ligase</keyword>
<organism evidence="4 5">
    <name type="scientific">Streptomyces minutiscleroticus</name>
    <dbReference type="NCBI Taxonomy" id="68238"/>
    <lineage>
        <taxon>Bacteria</taxon>
        <taxon>Bacillati</taxon>
        <taxon>Actinomycetota</taxon>
        <taxon>Actinomycetes</taxon>
        <taxon>Kitasatosporales</taxon>
        <taxon>Streptomycetaceae</taxon>
        <taxon>Streptomyces</taxon>
    </lineage>
</organism>
<dbReference type="GO" id="GO:0005524">
    <property type="term" value="F:ATP binding"/>
    <property type="evidence" value="ECO:0007669"/>
    <property type="project" value="UniProtKB-KW"/>
</dbReference>
<evidence type="ECO:0000256" key="2">
    <source>
        <dbReference type="ARBA" id="ARBA00022741"/>
    </source>
</evidence>
<gene>
    <name evidence="4" type="ORF">GCM10010358_70960</name>
</gene>
<dbReference type="Gene3D" id="3.30.470.20">
    <property type="entry name" value="ATP-grasp fold, B domain"/>
    <property type="match status" value="1"/>
</dbReference>
<protein>
    <recommendedName>
        <fullName evidence="6">ATP-grasp domain-containing protein</fullName>
    </recommendedName>
</protein>
<proteinExistence type="predicted"/>
<name>A0A918NZQ1_9ACTN</name>
<keyword evidence="3" id="KW-0067">ATP-binding</keyword>
<dbReference type="PANTHER" id="PTHR43585:SF2">
    <property type="entry name" value="ATP-GRASP ENZYME FSQD"/>
    <property type="match status" value="1"/>
</dbReference>
<accession>A0A918NZQ1</accession>
<evidence type="ECO:0000313" key="4">
    <source>
        <dbReference type="EMBL" id="GGY07621.1"/>
    </source>
</evidence>
<dbReference type="SUPFAM" id="SSF56059">
    <property type="entry name" value="Glutathione synthetase ATP-binding domain-like"/>
    <property type="match status" value="1"/>
</dbReference>
<evidence type="ECO:0000256" key="1">
    <source>
        <dbReference type="ARBA" id="ARBA00022598"/>
    </source>
</evidence>
<dbReference type="PANTHER" id="PTHR43585">
    <property type="entry name" value="FUMIPYRROLE BIOSYNTHESIS PROTEIN C"/>
    <property type="match status" value="1"/>
</dbReference>
<dbReference type="InterPro" id="IPR052032">
    <property type="entry name" value="ATP-dep_AA_Ligase"/>
</dbReference>
<reference evidence="4" key="1">
    <citation type="journal article" date="2014" name="Int. J. Syst. Evol. Microbiol.">
        <title>Complete genome sequence of Corynebacterium casei LMG S-19264T (=DSM 44701T), isolated from a smear-ripened cheese.</title>
        <authorList>
            <consortium name="US DOE Joint Genome Institute (JGI-PGF)"/>
            <person name="Walter F."/>
            <person name="Albersmeier A."/>
            <person name="Kalinowski J."/>
            <person name="Ruckert C."/>
        </authorList>
    </citation>
    <scope>NUCLEOTIDE SEQUENCE</scope>
    <source>
        <strain evidence="4">JCM 4790</strain>
    </source>
</reference>
<dbReference type="GO" id="GO:0016874">
    <property type="term" value="F:ligase activity"/>
    <property type="evidence" value="ECO:0007669"/>
    <property type="project" value="UniProtKB-KW"/>
</dbReference>